<dbReference type="Pfam" id="PF13025">
    <property type="entry name" value="DUF3886"/>
    <property type="match status" value="1"/>
</dbReference>
<accession>A0ABD5IWB9</accession>
<keyword evidence="4" id="KW-1185">Reference proteome</keyword>
<dbReference type="Proteomes" id="UP001213979">
    <property type="component" value="Unassembled WGS sequence"/>
</dbReference>
<feature type="region of interest" description="Disordered" evidence="1">
    <location>
        <begin position="30"/>
        <end position="56"/>
    </location>
</feature>
<evidence type="ECO:0000313" key="3">
    <source>
        <dbReference type="EMBL" id="MED5052104.1"/>
    </source>
</evidence>
<proteinExistence type="predicted"/>
<comment type="caution">
    <text evidence="3">The sequence shown here is derived from an EMBL/GenBank/DDBJ whole genome shotgun (WGS) entry which is preliminary data.</text>
</comment>
<gene>
    <name evidence="3" type="ORF">P9850_09590</name>
    <name evidence="2" type="ORF">PNH38_01110</name>
</gene>
<dbReference type="AlphaFoldDB" id="A0ABD5IWB9"/>
<evidence type="ECO:0000313" key="2">
    <source>
        <dbReference type="EMBL" id="MDE8562477.1"/>
    </source>
</evidence>
<dbReference type="EMBL" id="JAQOTG010000001">
    <property type="protein sequence ID" value="MDE8562477.1"/>
    <property type="molecule type" value="Genomic_DNA"/>
</dbReference>
<reference evidence="3 5" key="2">
    <citation type="submission" date="2023-03" db="EMBL/GenBank/DDBJ databases">
        <title>Bacillus Genome Sequencing.</title>
        <authorList>
            <person name="Dunlap C."/>
        </authorList>
    </citation>
    <scope>NUCLEOTIDE SEQUENCE [LARGE SCALE GENOMIC DNA]</scope>
    <source>
        <strain evidence="3 5">NRS-38</strain>
    </source>
</reference>
<organism evidence="3 5">
    <name type="scientific">Anoxybacteroides rupiense</name>
    <dbReference type="NCBI Taxonomy" id="311460"/>
    <lineage>
        <taxon>Bacteria</taxon>
        <taxon>Bacillati</taxon>
        <taxon>Bacillota</taxon>
        <taxon>Bacilli</taxon>
        <taxon>Bacillales</taxon>
        <taxon>Anoxybacillaceae</taxon>
        <taxon>Anoxybacteroides</taxon>
    </lineage>
</organism>
<evidence type="ECO:0000313" key="5">
    <source>
        <dbReference type="Proteomes" id="UP001339962"/>
    </source>
</evidence>
<protein>
    <submittedName>
        <fullName evidence="3">YqkE family protein</fullName>
    </submittedName>
</protein>
<reference evidence="2 4" key="1">
    <citation type="submission" date="2023-01" db="EMBL/GenBank/DDBJ databases">
        <title>Genome-based reclassification of Anoxybacillus geothermalis as a later heterotypic synonym of Anoxybacillus rupiensis.</title>
        <authorList>
            <person name="Inan Bektas K."/>
            <person name="Canakci S."/>
            <person name="Belduz A.A."/>
            <person name="Guler H.H."/>
        </authorList>
    </citation>
    <scope>NUCLEOTIDE SEQUENCE [LARGE SCALE GENOMIC DNA]</scope>
    <source>
        <strain evidence="2 4">DSM 17127</strain>
    </source>
</reference>
<name>A0ABD5IWB9_9BACL</name>
<dbReference type="EMBL" id="JARTLI010000013">
    <property type="protein sequence ID" value="MED5052104.1"/>
    <property type="molecule type" value="Genomic_DNA"/>
</dbReference>
<evidence type="ECO:0000256" key="1">
    <source>
        <dbReference type="SAM" id="MobiDB-lite"/>
    </source>
</evidence>
<dbReference type="RefSeq" id="WP_066146519.1">
    <property type="nucleotide sequence ID" value="NZ_JACIDF010000002.1"/>
</dbReference>
<evidence type="ECO:0000313" key="4">
    <source>
        <dbReference type="Proteomes" id="UP001213979"/>
    </source>
</evidence>
<dbReference type="Proteomes" id="UP001339962">
    <property type="component" value="Unassembled WGS sequence"/>
</dbReference>
<sequence length="72" mass="9074">MKQQDEAITLQDRLHVDLYEQLRAKKKSLEEVEQRKKEEEEAQRREEKRQREKQKTFEELLNESNLDWRRFK</sequence>
<dbReference type="InterPro" id="IPR024980">
    <property type="entry name" value="DUF3886"/>
</dbReference>